<organism evidence="1">
    <name type="scientific">marine metagenome</name>
    <dbReference type="NCBI Taxonomy" id="408172"/>
    <lineage>
        <taxon>unclassified sequences</taxon>
        <taxon>metagenomes</taxon>
        <taxon>ecological metagenomes</taxon>
    </lineage>
</organism>
<evidence type="ECO:0000313" key="1">
    <source>
        <dbReference type="EMBL" id="SVB39585.1"/>
    </source>
</evidence>
<protein>
    <recommendedName>
        <fullName evidence="2">VWFA domain-containing protein</fullName>
    </recommendedName>
</protein>
<feature type="non-terminal residue" evidence="1">
    <location>
        <position position="334"/>
    </location>
</feature>
<dbReference type="InterPro" id="IPR036465">
    <property type="entry name" value="vWFA_dom_sf"/>
</dbReference>
<sequence>MAEHILEIGDVNDAMRNLVQEGFTGQDDRPVGGLKDIANRSQEERRFLLEKYTYDKVPLGDLLKELEKYSFVGSESLTIEKGNEVLSMLKRLDKLDEAIKEAMKTGQLGDLDLDELEDLLGKLARTQLEEILRMISALEEAGYLLKNRDRFKLGPKAVREIAQDAMREIFSQMKKGNLGAHDTFKKGDWGDLTGQTIPYEFGQSFEINLQKSLFNTVVREGPSIPLRIQTQDLEVNEHEHLTQSATVLMLDQSRSMGMYGTFTAAKKVALALYWLVQTKFPRDKLFVVGFSDYGMTIDGKDLPESTWNHWVAGTNMHHGLILSRQLLARQNVAN</sequence>
<evidence type="ECO:0008006" key="2">
    <source>
        <dbReference type="Google" id="ProtNLM"/>
    </source>
</evidence>
<name>A0A382DMZ4_9ZZZZ</name>
<reference evidence="1" key="1">
    <citation type="submission" date="2018-05" db="EMBL/GenBank/DDBJ databases">
        <authorList>
            <person name="Lanie J.A."/>
            <person name="Ng W.-L."/>
            <person name="Kazmierczak K.M."/>
            <person name="Andrzejewski T.M."/>
            <person name="Davidsen T.M."/>
            <person name="Wayne K.J."/>
            <person name="Tettelin H."/>
            <person name="Glass J.I."/>
            <person name="Rusch D."/>
            <person name="Podicherti R."/>
            <person name="Tsui H.-C.T."/>
            <person name="Winkler M.E."/>
        </authorList>
    </citation>
    <scope>NUCLEOTIDE SEQUENCE</scope>
</reference>
<dbReference type="SUPFAM" id="SSF53300">
    <property type="entry name" value="vWA-like"/>
    <property type="match status" value="1"/>
</dbReference>
<dbReference type="EMBL" id="UINC01040136">
    <property type="protein sequence ID" value="SVB39585.1"/>
    <property type="molecule type" value="Genomic_DNA"/>
</dbReference>
<proteinExistence type="predicted"/>
<gene>
    <name evidence="1" type="ORF">METZ01_LOCUS192439</name>
</gene>
<dbReference type="CDD" id="cd00198">
    <property type="entry name" value="vWFA"/>
    <property type="match status" value="1"/>
</dbReference>
<accession>A0A382DMZ4</accession>
<dbReference type="AlphaFoldDB" id="A0A382DMZ4"/>